<reference evidence="9" key="1">
    <citation type="journal article" date="2021" name="PeerJ">
        <title>Extensive microbial diversity within the chicken gut microbiome revealed by metagenomics and culture.</title>
        <authorList>
            <person name="Gilroy R."/>
            <person name="Ravi A."/>
            <person name="Getino M."/>
            <person name="Pursley I."/>
            <person name="Horton D.L."/>
            <person name="Alikhan N.F."/>
            <person name="Baker D."/>
            <person name="Gharbi K."/>
            <person name="Hall N."/>
            <person name="Watson M."/>
            <person name="Adriaenssens E.M."/>
            <person name="Foster-Nyarko E."/>
            <person name="Jarju S."/>
            <person name="Secka A."/>
            <person name="Antonio M."/>
            <person name="Oren A."/>
            <person name="Chaudhuri R.R."/>
            <person name="La Ragione R."/>
            <person name="Hildebrand F."/>
            <person name="Pallen M.J."/>
        </authorList>
    </citation>
    <scope>NUCLEOTIDE SEQUENCE</scope>
    <source>
        <strain evidence="9">687</strain>
    </source>
</reference>
<dbReference type="SUPFAM" id="SSF53822">
    <property type="entry name" value="Periplasmic binding protein-like I"/>
    <property type="match status" value="1"/>
</dbReference>
<feature type="domain" description="Periplasmic binding protein" evidence="8">
    <location>
        <begin position="27"/>
        <end position="301"/>
    </location>
</feature>
<dbReference type="AlphaFoldDB" id="A0A9E2NSJ1"/>
<evidence type="ECO:0000256" key="3">
    <source>
        <dbReference type="ARBA" id="ARBA00022723"/>
    </source>
</evidence>
<comment type="subcellular location">
    <subcellularLocation>
        <location evidence="1">Cell envelope</location>
    </subcellularLocation>
</comment>
<comment type="similarity">
    <text evidence="2">Belongs to the bacterial solute-binding protein 2 family.</text>
</comment>
<feature type="chain" id="PRO_5038659027" description="D-galactose/methyl-galactoside binding periplasmic protein MglB" evidence="7">
    <location>
        <begin position="20"/>
        <end position="327"/>
    </location>
</feature>
<dbReference type="GO" id="GO:0055085">
    <property type="term" value="P:transmembrane transport"/>
    <property type="evidence" value="ECO:0007669"/>
    <property type="project" value="UniProtKB-ARBA"/>
</dbReference>
<keyword evidence="4 7" id="KW-0732">Signal</keyword>
<evidence type="ECO:0000313" key="9">
    <source>
        <dbReference type="EMBL" id="MBU3827238.1"/>
    </source>
</evidence>
<comment type="caution">
    <text evidence="9">The sequence shown here is derived from an EMBL/GenBank/DDBJ whole genome shotgun (WGS) entry which is preliminary data.</text>
</comment>
<reference evidence="9" key="2">
    <citation type="submission" date="2021-04" db="EMBL/GenBank/DDBJ databases">
        <authorList>
            <person name="Gilroy R."/>
        </authorList>
    </citation>
    <scope>NUCLEOTIDE SEQUENCE</scope>
    <source>
        <strain evidence="9">687</strain>
    </source>
</reference>
<evidence type="ECO:0000256" key="6">
    <source>
        <dbReference type="ARBA" id="ARBA00034344"/>
    </source>
</evidence>
<evidence type="ECO:0000256" key="1">
    <source>
        <dbReference type="ARBA" id="ARBA00004196"/>
    </source>
</evidence>
<keyword evidence="3" id="KW-0479">Metal-binding</keyword>
<dbReference type="GO" id="GO:0030246">
    <property type="term" value="F:carbohydrate binding"/>
    <property type="evidence" value="ECO:0007669"/>
    <property type="project" value="InterPro"/>
</dbReference>
<organism evidence="9 10">
    <name type="scientific">Candidatus Anaerobiospirillum merdipullorum</name>
    <dbReference type="NCBI Taxonomy" id="2838450"/>
    <lineage>
        <taxon>Bacteria</taxon>
        <taxon>Pseudomonadati</taxon>
        <taxon>Pseudomonadota</taxon>
        <taxon>Gammaproteobacteria</taxon>
        <taxon>Aeromonadales</taxon>
        <taxon>Succinivibrionaceae</taxon>
        <taxon>Anaerobiospirillum</taxon>
    </lineage>
</organism>
<dbReference type="InterPro" id="IPR028082">
    <property type="entry name" value="Peripla_BP_I"/>
</dbReference>
<evidence type="ECO:0000256" key="4">
    <source>
        <dbReference type="ARBA" id="ARBA00022729"/>
    </source>
</evidence>
<accession>A0A9E2NSJ1</accession>
<gene>
    <name evidence="9" type="ORF">IAA31_07090</name>
</gene>
<dbReference type="PANTHER" id="PTHR46847">
    <property type="entry name" value="D-ALLOSE-BINDING PERIPLASMIC PROTEIN-RELATED"/>
    <property type="match status" value="1"/>
</dbReference>
<dbReference type="Gene3D" id="3.40.50.2300">
    <property type="match status" value="2"/>
</dbReference>
<dbReference type="EMBL" id="JAHLFG010000077">
    <property type="protein sequence ID" value="MBU3827238.1"/>
    <property type="molecule type" value="Genomic_DNA"/>
</dbReference>
<dbReference type="GO" id="GO:0030313">
    <property type="term" value="C:cell envelope"/>
    <property type="evidence" value="ECO:0007669"/>
    <property type="project" value="UniProtKB-SubCell"/>
</dbReference>
<dbReference type="PANTHER" id="PTHR46847:SF1">
    <property type="entry name" value="D-ALLOSE-BINDING PERIPLASMIC PROTEIN-RELATED"/>
    <property type="match status" value="1"/>
</dbReference>
<name>A0A9E2NSJ1_9GAMM</name>
<dbReference type="CDD" id="cd01539">
    <property type="entry name" value="PBP1_GGBP"/>
    <property type="match status" value="1"/>
</dbReference>
<dbReference type="InterPro" id="IPR044085">
    <property type="entry name" value="MglB-like_PBP1"/>
</dbReference>
<comment type="subunit">
    <text evidence="5">The ABC transporter complex is composed of one ATP-binding protein (MglA), two transmembrane proteins (MglC) and a solute-binding protein (MglB).</text>
</comment>
<dbReference type="InterPro" id="IPR025997">
    <property type="entry name" value="SBP_2_dom"/>
</dbReference>
<feature type="signal peptide" evidence="7">
    <location>
        <begin position="1"/>
        <end position="19"/>
    </location>
</feature>
<evidence type="ECO:0000259" key="8">
    <source>
        <dbReference type="Pfam" id="PF13407"/>
    </source>
</evidence>
<evidence type="ECO:0000256" key="7">
    <source>
        <dbReference type="SAM" id="SignalP"/>
    </source>
</evidence>
<evidence type="ECO:0000256" key="2">
    <source>
        <dbReference type="ARBA" id="ARBA00007639"/>
    </source>
</evidence>
<proteinExistence type="inferred from homology"/>
<dbReference type="Proteomes" id="UP000824150">
    <property type="component" value="Unassembled WGS sequence"/>
</dbReference>
<dbReference type="Pfam" id="PF13407">
    <property type="entry name" value="Peripla_BP_4"/>
    <property type="match status" value="1"/>
</dbReference>
<protein>
    <recommendedName>
        <fullName evidence="6">D-galactose/methyl-galactoside binding periplasmic protein MglB</fullName>
    </recommendedName>
</protein>
<evidence type="ECO:0000256" key="5">
    <source>
        <dbReference type="ARBA" id="ARBA00034323"/>
    </source>
</evidence>
<sequence>MYRKLAGVCALTLCCTALAAPEPFLEVSLYSQNDPFIRAYGETLQQLTDGSFEVTVNYAQEDLVKEYQQLQLAVKNGAGALIVNPVDPASTHQIIELADSKDLPLIFINREPAANVLNSYNKAWYVGTDSTQAGSFQADMLTRYVLDHPTADRNGDGVISYMLLQGEKGLADTIYRTMSLNHSLDNSPVMFKQEASVYANWQFDQALQAVESFIRQNGIDKLEAIVANNDDMALGALQFLKSQGYNSGDPQKFIPIVGIDATSQALKAVEDGEMIGTVKNDYTAQARAAFRLAYMAMHGKEISQSSTGYYFSGGRSIYVPYVKIYFE</sequence>
<evidence type="ECO:0000313" key="10">
    <source>
        <dbReference type="Proteomes" id="UP000824150"/>
    </source>
</evidence>
<dbReference type="GO" id="GO:0046872">
    <property type="term" value="F:metal ion binding"/>
    <property type="evidence" value="ECO:0007669"/>
    <property type="project" value="UniProtKB-KW"/>
</dbReference>